<dbReference type="InterPro" id="IPR011993">
    <property type="entry name" value="PH-like_dom_sf"/>
</dbReference>
<evidence type="ECO:0000313" key="7">
    <source>
        <dbReference type="EMBL" id="OWF37617.1"/>
    </source>
</evidence>
<dbReference type="SUPFAM" id="SSF81837">
    <property type="entry name" value="BEACH domain"/>
    <property type="match status" value="1"/>
</dbReference>
<dbReference type="InterPro" id="IPR036322">
    <property type="entry name" value="WD40_repeat_dom_sf"/>
</dbReference>
<dbReference type="EMBL" id="NEDP02005586">
    <property type="protein sequence ID" value="OWF37617.1"/>
    <property type="molecule type" value="Genomic_DNA"/>
</dbReference>
<dbReference type="Pfam" id="PF02138">
    <property type="entry name" value="Beach"/>
    <property type="match status" value="1"/>
</dbReference>
<dbReference type="Pfam" id="PF00400">
    <property type="entry name" value="WD40"/>
    <property type="match status" value="2"/>
</dbReference>
<keyword evidence="1 3" id="KW-0853">WD repeat</keyword>
<dbReference type="PANTHER" id="PTHR13743">
    <property type="entry name" value="BEIGE/BEACH-RELATED"/>
    <property type="match status" value="1"/>
</dbReference>
<name>A0A210PMB4_MIZYE</name>
<dbReference type="STRING" id="6573.A0A210PMB4"/>
<keyword evidence="8" id="KW-1185">Reference proteome</keyword>
<dbReference type="FunFam" id="2.130.10.10:FF:000292">
    <property type="entry name" value="Lysosomal trafficking regulator"/>
    <property type="match status" value="1"/>
</dbReference>
<gene>
    <name evidence="7" type="ORF">KP79_PYT10426</name>
</gene>
<dbReference type="PROSITE" id="PS50197">
    <property type="entry name" value="BEACH"/>
    <property type="match status" value="1"/>
</dbReference>
<feature type="compositionally biased region" description="Basic residues" evidence="4">
    <location>
        <begin position="109"/>
        <end position="127"/>
    </location>
</feature>
<dbReference type="FunFam" id="1.10.1540.10:FF:000001">
    <property type="entry name" value="neurobeachin isoform X1"/>
    <property type="match status" value="1"/>
</dbReference>
<evidence type="ECO:0000313" key="8">
    <source>
        <dbReference type="Proteomes" id="UP000242188"/>
    </source>
</evidence>
<dbReference type="PROSITE" id="PS50294">
    <property type="entry name" value="WD_REPEATS_REGION"/>
    <property type="match status" value="1"/>
</dbReference>
<dbReference type="InterPro" id="IPR036372">
    <property type="entry name" value="BEACH_dom_sf"/>
</dbReference>
<dbReference type="Gene3D" id="2.130.10.10">
    <property type="entry name" value="YVTN repeat-like/Quinoprotein amine dehydrogenase"/>
    <property type="match status" value="2"/>
</dbReference>
<keyword evidence="2" id="KW-0677">Repeat</keyword>
<sequence length="3603" mass="406079">MEYKYVYIPSLQNFLERGRGWLLLLLISKHGVQGLSVGRDLSNLLVTLLPFCLRFRDDTLPGETKADMLASKSSANCLPPIGNVFFQLEMSYKWQKSSQARDKAIPKHQQVRHRHSNKPNRKFRKQANKNQGVETSDQDEGSNHSNEDQAPKIRRNKRLIRRCLMLGSRLQENCSRQDSMIEENEQEIYAMLTEVKKDPKHCCSEDLCSLILNLIQSLCLLDLDQVSVIKVISPSILPHLLHLLTGMYPSATSEMDDLLASSWKKDDNVFFQRQLLRVVLSLCGVISTQQNGVGVILGHKVTSVLLDVAQQVHHFQEIKVQLSKTNQPRKHESRDTVDQEFCLFSEINIGLLMCFDMIFQNLPFNLVYIKNAVELVEDFDQGQGFSFLECVIKEYDKQQCSRAGTDSCLVDCIDVEPVKVISSFLNTLKSVKVNYIHSVSCLKRKHQKCYYVSYFDHHHDILGQPITLSSETEVGHPVDSATSSSDTPNSSGVCLVASWCSFLLSVLPTIQSKVSQIELLSTLHLSAMCCCVPLESIVSCVTGSVTAFPSAVQSYALETLNKIILYPYLGGINSIKSTGRSGHCSSQFCQKYSNYQSNSKKESETIQPNIDSGFSSRDVLRKRLTQNPGLSSRWSSVELFRALLFSSNAHLSELTAKHIQVLVIGAKPDLKQELFFRVYLHAFKAFIGTWGKLTQSSSEEVEGIQFSLATKVHCLSALPYLLKVDSVLKVFLSKRGLGQICGLLEDDGLREPTLKVFEALVLLDENRLECNEIETADGDALMGGMVIKAFIDGLALKTKGDINEKSMWPGCCPSKDRLSGETCDAEGSGVCIRNLALMVDMWETCSKLCINSDKFVSHFKDSDSLKIAEDTLMVILKQMYSPNCALPSDTSEDSGQESIGVGSLMPPVGCFMWLSLLKALLTVCSACYKYIGHQSGIEERVWQKINSAFLGCAGLPVCKLKMLFDIILSSAMPKKSSVLDMSQSMNLSHLYVKEDHIEDDDIRQMLQTHSDDDIEHHGSTEKGYDADTEVMSEGDLRRFGVVDQHVQREYYPSIFRLVVNLLVASQQQGDGRKILPDVLIKLLQTLGANHVAVLAVCEEDLLHVILEGFWDELVSKTTAESVQKALMSLIQLLAQHRLTAQELQKIICLLQHQGIPQDLVVSTLLSIVENSRTMPHHSVTFPCRRKKVRDGKKRRFPTQQRKHFVSEGSAELDNRTDSKLSRSVSAKPVSAFSSSFELEDITLDFDNPEGRARQEPWQLAAITQEVHRGLAWPPGIEGFSMAMWLQISDNAIQTQGHTWPTKSQDYTSSMEGGQLSDTIGHRKQSELLASQNLFHVVSIGNEDKLLEIWVNTSNRSLLFRVTSETIQITGPMQKEAVCKDCLHLEQWHHLVVSYSEEHDKELSGDDTIPKLQLLKGKVTLTLDGCRTHTLWLEHQMAPSPKKHAHSLSVCLGHVLEELSDRGPLASWSLASFMLFQGCSVGEEECLHLYTLGPSCHTLSKCDSTGIGRSYPPRLSKVTVASKGVSMDTLVGLKDDDLDSLRSSLVLSYNAWNSDNVSYYSTFGPTNEDSAAIITNLGLTGVPSSLLSQQPINIPTDFQGEITPQTHYILEKALEEVGGASAILFLVAKVYEDKDQKFNDREVRQSKALQLLFAFVNHSSYVGRDYMASSGHQLLTKVLTSSHSCVGYYTLKVLMDASVSESLFRSDMGDVLMVLRRKSEAVVTNISVIEELLLNWRIWEGSEADVFLLMFRALASLIREDHPLQAFNIKQFQSINILNKVFLMYRERIQDARPSFSTDIGQSVVSICQSMMGSPPDVHLIVSMCDFLLNVHPAASTYISHARVDFYFSLWWDLPETRATKKKEYLYKIRRPSTAESKSSSVTDPDLSDETSNVATSPEDDQICEDKYPSVLKASPESQEEDIRTEAWTWPVVQGLSDRSSAQVDTSETVSDLENCEIISPGVNINTADSSSFSSSPTEADVVLEKVTNNFPDIFQENPLRISTFPRKSENEEEGLYAPKSDVQFDVPETDSEESERERGLTALCVGLLQTLSSVLVTMPDSTTQKVFNKVLKPDILIVLAHNSSPQIRTAILKLLMVYMKRATQTNSDLVDSFLQKMGFLLISAQLYQYPTHQEQVEEVVSLIIGRPFTFNSRLDLEDCLEDLSPLQQAAIGLFISLLDMTVYDSELCSSSLLLTLQLFTKDSIFGSMMLEVGLVETLTNMLARINRSYRDSDQEGLGEHQTCVDTIQLLLSSIVVREFSASGSLHLQRVEEVMELLRYLEDRDIQRTGNKSCKQAQSVRAIQLHIMSSILHYIECASQENKPLWLSRQTSSQVGFNTSLYGGSRSRHSFSTPQFPSHGHALLGYPSQPYLPTYGTHQVSKKASSNFHLSLDLPYDDAQSSDTESHMSYGSMKVLPGFGRTVSVDQNQSKQGKPGLITSVLETFGRKKRLSVIPISHSDLIDRFKRFMVMAVDLFVFADKETVKREGYTRTLNLLFERSEVDSLETSHIRRLFDFLYKAYEMTLSQDRMVPRKPRNSVMWAARDVTRVQIGRLMTFLLSPRQEVDNRAYILSYLRGEIRGCEILKVILNTANDLGSEMAYYMFDLLTTWDDCLNTQQREDAFKILNIIKNVGIAIVSPMPRKHKNTEVYFKEEKKMISIKFEKGRKQITKRHIQTMERVLKRNDKLYSQLSTLAMDITQTVTRLQTTERNKFVEHIKRSMTEHIQVKKSWQNIVQNLTHERAVWYCADSYPQSWQLDPTEGPSRIRKRLKRCHLNIKPKFLSKEAAWKLESESVDPPLIYLFEDDHQISDSAALIYQLYRNEKIQHTCKCKAVSPNNESKGELLIGENSIFFVSDEAITDVNYTQVLLGNKDQLSMTWPYEDVKEIRRCWYQLRDIGIEIFLTSGKTCILACYKTKERDELHKVLSNLELPNLMESEDLNHIQRLWLLGEITNFDYLTYLNKISGRSFNDLMQYPVFPFILKDMVSSTLNLRDSNVYRNLEKPISVQEKSREEMYKNKYEILVQDYIHEGHTDISGLQMAPFHYGSHYSNSGTVLHFLIRVPPYTKMFLSYQDDNFDLPDRSFHSLETTWRLASFESTTDVKELIPEFFFLPEFLVNYEGFEFGKRQNGQNVSDVTLPPWCNGDPRLMILVHRQALESDYVRQNLHHWINLVFGYQQTGQAAVQAVNVFHPATYFGMDIDSVKEHLKRQALRTMVKTYGQMPKQLFKLPHPQQGQAQPGILKQLIGQTGPSHGLDYRSAPYVPSVVPTVSSLKWGVYAGSPQLQPPTVVWQEKYEKALASLFALSTGEIIGVGEDSYCVTMNSKQKVSTVNFSTDVTWAAIIDWQQPGGILRIKNDKNRPKTNFLQHSPFEQITCLASVPDCRLLFIGGTGGVITVYQTIHNQAKESHIQVRGSKRMLHGHTDSISCLVVSKPFSVLVSSSHDNTCVIWDLNRLCYVRSISSHKSGVKAVAISPMLGDIATVSSHGPGSCLQLHTINAALVASCMCEDTIHCLTFSAAPEGRSINVIAGGLSSGMVRLWSSWNLAPLRDLQHDSLLAKPVISLAYSCDSQRLCVCSSDGTVTMWESVSGRPTKCTSPQFMSFL</sequence>
<dbReference type="PROSITE" id="PS51783">
    <property type="entry name" value="PH_BEACH"/>
    <property type="match status" value="1"/>
</dbReference>
<organism evidence="7 8">
    <name type="scientific">Mizuhopecten yessoensis</name>
    <name type="common">Japanese scallop</name>
    <name type="synonym">Patinopecten yessoensis</name>
    <dbReference type="NCBI Taxonomy" id="6573"/>
    <lineage>
        <taxon>Eukaryota</taxon>
        <taxon>Metazoa</taxon>
        <taxon>Spiralia</taxon>
        <taxon>Lophotrochozoa</taxon>
        <taxon>Mollusca</taxon>
        <taxon>Bivalvia</taxon>
        <taxon>Autobranchia</taxon>
        <taxon>Pteriomorphia</taxon>
        <taxon>Pectinida</taxon>
        <taxon>Pectinoidea</taxon>
        <taxon>Pectinidae</taxon>
        <taxon>Mizuhopecten</taxon>
    </lineage>
</organism>
<dbReference type="PROSITE" id="PS50082">
    <property type="entry name" value="WD_REPEATS_2"/>
    <property type="match status" value="1"/>
</dbReference>
<dbReference type="InterPro" id="IPR015943">
    <property type="entry name" value="WD40/YVTN_repeat-like_dom_sf"/>
</dbReference>
<evidence type="ECO:0000256" key="1">
    <source>
        <dbReference type="ARBA" id="ARBA00022574"/>
    </source>
</evidence>
<dbReference type="InterPro" id="IPR019775">
    <property type="entry name" value="WD40_repeat_CS"/>
</dbReference>
<dbReference type="PANTHER" id="PTHR13743:SF86">
    <property type="entry name" value="LYSOSOMAL-TRAFFICKING REGULATOR"/>
    <property type="match status" value="1"/>
</dbReference>
<dbReference type="InterPro" id="IPR023362">
    <property type="entry name" value="PH-BEACH_dom"/>
</dbReference>
<evidence type="ECO:0000259" key="5">
    <source>
        <dbReference type="PROSITE" id="PS50197"/>
    </source>
</evidence>
<evidence type="ECO:0000256" key="2">
    <source>
        <dbReference type="ARBA" id="ARBA00022737"/>
    </source>
</evidence>
<dbReference type="OrthoDB" id="26681at2759"/>
<evidence type="ECO:0000256" key="4">
    <source>
        <dbReference type="SAM" id="MobiDB-lite"/>
    </source>
</evidence>
<comment type="caution">
    <text evidence="7">The sequence shown here is derived from an EMBL/GenBank/DDBJ whole genome shotgun (WGS) entry which is preliminary data.</text>
</comment>
<protein>
    <submittedName>
        <fullName evidence="7">Lysosomal-trafficking regulator</fullName>
    </submittedName>
</protein>
<dbReference type="CDD" id="cd01201">
    <property type="entry name" value="PH_BEACH"/>
    <property type="match status" value="1"/>
</dbReference>
<accession>A0A210PMB4</accession>
<feature type="region of interest" description="Disordered" evidence="4">
    <location>
        <begin position="99"/>
        <end position="152"/>
    </location>
</feature>
<dbReference type="SMART" id="SM01026">
    <property type="entry name" value="Beach"/>
    <property type="match status" value="1"/>
</dbReference>
<dbReference type="CDD" id="cd06071">
    <property type="entry name" value="Beach"/>
    <property type="match status" value="1"/>
</dbReference>
<evidence type="ECO:0000256" key="3">
    <source>
        <dbReference type="PROSITE-ProRule" id="PRU00221"/>
    </source>
</evidence>
<dbReference type="Gene3D" id="2.30.29.30">
    <property type="entry name" value="Pleckstrin-homology domain (PH domain)/Phosphotyrosine-binding domain (PTB)"/>
    <property type="match status" value="1"/>
</dbReference>
<dbReference type="InterPro" id="IPR000409">
    <property type="entry name" value="BEACH_dom"/>
</dbReference>
<feature type="repeat" description="WD" evidence="3">
    <location>
        <begin position="3418"/>
        <end position="3459"/>
    </location>
</feature>
<dbReference type="Gene3D" id="1.10.1540.10">
    <property type="entry name" value="BEACH domain"/>
    <property type="match status" value="1"/>
</dbReference>
<dbReference type="Proteomes" id="UP000242188">
    <property type="component" value="Unassembled WGS sequence"/>
</dbReference>
<dbReference type="SUPFAM" id="SSF50729">
    <property type="entry name" value="PH domain-like"/>
    <property type="match status" value="1"/>
</dbReference>
<feature type="domain" description="BEACH-type PH" evidence="6">
    <location>
        <begin position="2819"/>
        <end position="2926"/>
    </location>
</feature>
<dbReference type="InterPro" id="IPR001680">
    <property type="entry name" value="WD40_rpt"/>
</dbReference>
<dbReference type="SMART" id="SM00320">
    <property type="entry name" value="WD40"/>
    <property type="match status" value="4"/>
</dbReference>
<feature type="domain" description="BEACH" evidence="5">
    <location>
        <begin position="2931"/>
        <end position="3233"/>
    </location>
</feature>
<feature type="compositionally biased region" description="Basic and acidic residues" evidence="4">
    <location>
        <begin position="141"/>
        <end position="151"/>
    </location>
</feature>
<dbReference type="SUPFAM" id="SSF50978">
    <property type="entry name" value="WD40 repeat-like"/>
    <property type="match status" value="1"/>
</dbReference>
<dbReference type="PROSITE" id="PS00678">
    <property type="entry name" value="WD_REPEATS_1"/>
    <property type="match status" value="1"/>
</dbReference>
<feature type="region of interest" description="Disordered" evidence="4">
    <location>
        <begin position="1875"/>
        <end position="1901"/>
    </location>
</feature>
<evidence type="ECO:0000259" key="6">
    <source>
        <dbReference type="PROSITE" id="PS51783"/>
    </source>
</evidence>
<dbReference type="InterPro" id="IPR050865">
    <property type="entry name" value="BEACH_Domain"/>
</dbReference>
<proteinExistence type="predicted"/>
<dbReference type="Pfam" id="PF14844">
    <property type="entry name" value="PH_BEACH"/>
    <property type="match status" value="1"/>
</dbReference>
<reference evidence="7 8" key="1">
    <citation type="journal article" date="2017" name="Nat. Ecol. Evol.">
        <title>Scallop genome provides insights into evolution of bilaterian karyotype and development.</title>
        <authorList>
            <person name="Wang S."/>
            <person name="Zhang J."/>
            <person name="Jiao W."/>
            <person name="Li J."/>
            <person name="Xun X."/>
            <person name="Sun Y."/>
            <person name="Guo X."/>
            <person name="Huan P."/>
            <person name="Dong B."/>
            <person name="Zhang L."/>
            <person name="Hu X."/>
            <person name="Sun X."/>
            <person name="Wang J."/>
            <person name="Zhao C."/>
            <person name="Wang Y."/>
            <person name="Wang D."/>
            <person name="Huang X."/>
            <person name="Wang R."/>
            <person name="Lv J."/>
            <person name="Li Y."/>
            <person name="Zhang Z."/>
            <person name="Liu B."/>
            <person name="Lu W."/>
            <person name="Hui Y."/>
            <person name="Liang J."/>
            <person name="Zhou Z."/>
            <person name="Hou R."/>
            <person name="Li X."/>
            <person name="Liu Y."/>
            <person name="Li H."/>
            <person name="Ning X."/>
            <person name="Lin Y."/>
            <person name="Zhao L."/>
            <person name="Xing Q."/>
            <person name="Dou J."/>
            <person name="Li Y."/>
            <person name="Mao J."/>
            <person name="Guo H."/>
            <person name="Dou H."/>
            <person name="Li T."/>
            <person name="Mu C."/>
            <person name="Jiang W."/>
            <person name="Fu Q."/>
            <person name="Fu X."/>
            <person name="Miao Y."/>
            <person name="Liu J."/>
            <person name="Yu Q."/>
            <person name="Li R."/>
            <person name="Liao H."/>
            <person name="Li X."/>
            <person name="Kong Y."/>
            <person name="Jiang Z."/>
            <person name="Chourrout D."/>
            <person name="Li R."/>
            <person name="Bao Z."/>
        </authorList>
    </citation>
    <scope>NUCLEOTIDE SEQUENCE [LARGE SCALE GENOMIC DNA]</scope>
    <source>
        <strain evidence="7 8">PY_sf001</strain>
    </source>
</reference>